<comment type="caution">
    <text evidence="1">The sequence shown here is derived from an EMBL/GenBank/DDBJ whole genome shotgun (WGS) entry which is preliminary data.</text>
</comment>
<reference evidence="1 2" key="1">
    <citation type="journal article" date="2016" name="Nat. Commun.">
        <title>Extremotolerant tardigrade genome and improved radiotolerance of human cultured cells by tardigrade-unique protein.</title>
        <authorList>
            <person name="Hashimoto T."/>
            <person name="Horikawa D.D."/>
            <person name="Saito Y."/>
            <person name="Kuwahara H."/>
            <person name="Kozuka-Hata H."/>
            <person name="Shin-I T."/>
            <person name="Minakuchi Y."/>
            <person name="Ohishi K."/>
            <person name="Motoyama A."/>
            <person name="Aizu T."/>
            <person name="Enomoto A."/>
            <person name="Kondo K."/>
            <person name="Tanaka S."/>
            <person name="Hara Y."/>
            <person name="Koshikawa S."/>
            <person name="Sagara H."/>
            <person name="Miura T."/>
            <person name="Yokobori S."/>
            <person name="Miyagawa K."/>
            <person name="Suzuki Y."/>
            <person name="Kubo T."/>
            <person name="Oyama M."/>
            <person name="Kohara Y."/>
            <person name="Fujiyama A."/>
            <person name="Arakawa K."/>
            <person name="Katayama T."/>
            <person name="Toyoda A."/>
            <person name="Kunieda T."/>
        </authorList>
    </citation>
    <scope>NUCLEOTIDE SEQUENCE [LARGE SCALE GENOMIC DNA]</scope>
    <source>
        <strain evidence="1 2">YOKOZUNA-1</strain>
    </source>
</reference>
<name>A0A1D1W4D9_RAMVA</name>
<evidence type="ECO:0000313" key="1">
    <source>
        <dbReference type="EMBL" id="GAV06264.1"/>
    </source>
</evidence>
<dbReference type="Proteomes" id="UP000186922">
    <property type="component" value="Unassembled WGS sequence"/>
</dbReference>
<dbReference type="EMBL" id="BDGG01000013">
    <property type="protein sequence ID" value="GAV06264.1"/>
    <property type="molecule type" value="Genomic_DNA"/>
</dbReference>
<protein>
    <submittedName>
        <fullName evidence="1">Uncharacterized protein</fullName>
    </submittedName>
</protein>
<dbReference type="AlphaFoldDB" id="A0A1D1W4D9"/>
<organism evidence="1 2">
    <name type="scientific">Ramazzottius varieornatus</name>
    <name type="common">Water bear</name>
    <name type="synonym">Tardigrade</name>
    <dbReference type="NCBI Taxonomy" id="947166"/>
    <lineage>
        <taxon>Eukaryota</taxon>
        <taxon>Metazoa</taxon>
        <taxon>Ecdysozoa</taxon>
        <taxon>Tardigrada</taxon>
        <taxon>Eutardigrada</taxon>
        <taxon>Parachela</taxon>
        <taxon>Hypsibioidea</taxon>
        <taxon>Ramazzottiidae</taxon>
        <taxon>Ramazzottius</taxon>
    </lineage>
</organism>
<gene>
    <name evidence="1" type="primary">RvY_16282-1</name>
    <name evidence="1" type="synonym">RvY_16282.1</name>
    <name evidence="1" type="ORF">RvY_16282</name>
</gene>
<proteinExistence type="predicted"/>
<keyword evidence="2" id="KW-1185">Reference proteome</keyword>
<sequence length="69" mass="7657">MDCGPFTCPTVTERMENSVFGLDTSDKNMCCKTRSKVPYCCGPFEYGKNLGIGLWESLTESLVDPIPDK</sequence>
<evidence type="ECO:0000313" key="2">
    <source>
        <dbReference type="Proteomes" id="UP000186922"/>
    </source>
</evidence>
<accession>A0A1D1W4D9</accession>